<evidence type="ECO:0000313" key="4">
    <source>
        <dbReference type="RefSeq" id="XP_055873572.1"/>
    </source>
</evidence>
<dbReference type="RefSeq" id="XP_055873572.1">
    <property type="nucleotide sequence ID" value="XM_056017597.1"/>
</dbReference>
<dbReference type="PANTHER" id="PTHR46534:SF1">
    <property type="entry name" value="IGGFC-BINDING PROTEIN N-TERMINAL DOMAIN-CONTAINING PROTEIN"/>
    <property type="match status" value="1"/>
</dbReference>
<dbReference type="InterPro" id="IPR035234">
    <property type="entry name" value="IgGFc-bd_N"/>
</dbReference>
<feature type="signal peptide" evidence="1">
    <location>
        <begin position="1"/>
        <end position="18"/>
    </location>
</feature>
<accession>A0A9W2ZF44</accession>
<dbReference type="Proteomes" id="UP001165740">
    <property type="component" value="Chromosome 18"/>
</dbReference>
<dbReference type="InterPro" id="IPR003599">
    <property type="entry name" value="Ig_sub"/>
</dbReference>
<keyword evidence="3" id="KW-1185">Reference proteome</keyword>
<protein>
    <submittedName>
        <fullName evidence="4">Uncharacterized protein LOC106068261</fullName>
    </submittedName>
</protein>
<dbReference type="SMART" id="SM00409">
    <property type="entry name" value="IG"/>
    <property type="match status" value="1"/>
</dbReference>
<dbReference type="Pfam" id="PF17517">
    <property type="entry name" value="IgGFc_binding"/>
    <property type="match status" value="1"/>
</dbReference>
<name>A0A9W2ZF44_BIOGL</name>
<proteinExistence type="predicted"/>
<feature type="chain" id="PRO_5040944004" evidence="1">
    <location>
        <begin position="19"/>
        <end position="672"/>
    </location>
</feature>
<sequence length="672" mass="75628">MIYWIYYFLIATAIPVEARDVETVEVLEDGSANITCTAKITDTRCIVKLILYDRNTKKLLTYPRNDGFDDNQLDRDGIIDATGYKANQCNKAGVMKIVLLMHNLKRGDSGIYKCEVYFEEEDRLQIHINLTIKAREQQSLSFMLSALNKIKSISSYMCTDKYEAVIIFFCSESQSEITEPGKYILPNDCYEKDTIIKDHITNVKYCMVNATDLITMYVVYHSDTFSEAYMAIPLSEWRSRYLIILSSESGFFKIILAVLHSTASVVIQDRGRYSPLSITSERTVGGCNSTITKSNFEQQNTYSGLYLYSEKDFGVIVGQCYYDEQTSKYNIESALPIIDYHTYEYIAFCNKLCSCKLVVYSLVSENFTCTNISSTNLPSASKRCYPVASSASATVYLYDYGGCIINGSSPMQVVILIQACWSNTVAMCTVIPTHLFLVSYTWRLPNGYSNHTLVVILLKESSDMVRNFDLDGNFFDEGSHYIAVSTGVTIISYTLSKRKNYFLSSASNSPIGCYIYGEHQTTSYATPLHFKFNFPKYVSTSTTNTGHWCTPSSTIAGDNTDNDCDGYIDEEIDNQKDDDNDTKIDEDIAASTDTGCLPGWFGTKCDKLCHCNNSQCLMNGNCKENVTCLPGFFGLQCQYRNRDMNKEISDNCKAVNLQLSNCVGVSGQQDKD</sequence>
<dbReference type="Gene3D" id="2.60.40.10">
    <property type="entry name" value="Immunoglobulins"/>
    <property type="match status" value="1"/>
</dbReference>
<dbReference type="PANTHER" id="PTHR46534">
    <property type="entry name" value="IGGFC_BINDING DOMAIN-CONTAINING PROTEIN"/>
    <property type="match status" value="1"/>
</dbReference>
<feature type="domain" description="Immunoglobulin" evidence="2">
    <location>
        <begin position="21"/>
        <end position="133"/>
    </location>
</feature>
<reference evidence="4" key="1">
    <citation type="submission" date="2025-08" db="UniProtKB">
        <authorList>
            <consortium name="RefSeq"/>
        </authorList>
    </citation>
    <scope>IDENTIFICATION</scope>
</reference>
<evidence type="ECO:0000256" key="1">
    <source>
        <dbReference type="SAM" id="SignalP"/>
    </source>
</evidence>
<dbReference type="GeneID" id="106068261"/>
<organism evidence="3 4">
    <name type="scientific">Biomphalaria glabrata</name>
    <name type="common">Bloodfluke planorb</name>
    <name type="synonym">Freshwater snail</name>
    <dbReference type="NCBI Taxonomy" id="6526"/>
    <lineage>
        <taxon>Eukaryota</taxon>
        <taxon>Metazoa</taxon>
        <taxon>Spiralia</taxon>
        <taxon>Lophotrochozoa</taxon>
        <taxon>Mollusca</taxon>
        <taxon>Gastropoda</taxon>
        <taxon>Heterobranchia</taxon>
        <taxon>Euthyneura</taxon>
        <taxon>Panpulmonata</taxon>
        <taxon>Hygrophila</taxon>
        <taxon>Lymnaeoidea</taxon>
        <taxon>Planorbidae</taxon>
        <taxon>Biomphalaria</taxon>
    </lineage>
</organism>
<dbReference type="AlphaFoldDB" id="A0A9W2ZF44"/>
<keyword evidence="1" id="KW-0732">Signal</keyword>
<gene>
    <name evidence="4" type="primary">LOC106068261</name>
</gene>
<evidence type="ECO:0000313" key="3">
    <source>
        <dbReference type="Proteomes" id="UP001165740"/>
    </source>
</evidence>
<evidence type="ECO:0000259" key="2">
    <source>
        <dbReference type="SMART" id="SM00409"/>
    </source>
</evidence>
<dbReference type="OrthoDB" id="6214053at2759"/>
<dbReference type="InterPro" id="IPR013783">
    <property type="entry name" value="Ig-like_fold"/>
</dbReference>